<dbReference type="RefSeq" id="WP_146684081.1">
    <property type="nucleotide sequence ID" value="NZ_CP019646.1"/>
</dbReference>
<dbReference type="EMBL" id="CP019646">
    <property type="protein sequence ID" value="AQQ71882.1"/>
    <property type="molecule type" value="Genomic_DNA"/>
</dbReference>
<accession>A0A1Q2MHZ7</accession>
<evidence type="ECO:0000256" key="1">
    <source>
        <dbReference type="SAM" id="SignalP"/>
    </source>
</evidence>
<evidence type="ECO:0000313" key="4">
    <source>
        <dbReference type="Proteomes" id="UP000188181"/>
    </source>
</evidence>
<feature type="domain" description="Ice-binding protein C-terminal" evidence="2">
    <location>
        <begin position="192"/>
        <end position="214"/>
    </location>
</feature>
<dbReference type="KEGG" id="pbas:SMSP2_02261"/>
<dbReference type="Pfam" id="PF07589">
    <property type="entry name" value="PEP-CTERM"/>
    <property type="match status" value="1"/>
</dbReference>
<feature type="chain" id="PRO_5010308390" description="Ice-binding protein C-terminal domain-containing protein" evidence="1">
    <location>
        <begin position="20"/>
        <end position="214"/>
    </location>
</feature>
<organism evidence="3 4">
    <name type="scientific">Limihaloglobus sulfuriphilus</name>
    <dbReference type="NCBI Taxonomy" id="1851148"/>
    <lineage>
        <taxon>Bacteria</taxon>
        <taxon>Pseudomonadati</taxon>
        <taxon>Planctomycetota</taxon>
        <taxon>Phycisphaerae</taxon>
        <taxon>Sedimentisphaerales</taxon>
        <taxon>Sedimentisphaeraceae</taxon>
        <taxon>Limihaloglobus</taxon>
    </lineage>
</organism>
<sequence precursor="true">MKKFLAALCAAIMVTGSFAYTVDYGWETGSQAYLGTYGSIDTVNTGFNTDVARTGTQSLKIVEDPLSSTPQVYVGWVTGVSEGDVITATGWMYSTSADAAVSNPRGRLWCHYSTAADITTYEGSGTNPNNDYAGTVDWMQFTQSTTVATGKEAVVIEARIYSDPAPGNVIYLDDLQITAPEGALVTLANGTTVPEPATMAVMALGGIFAFRKRR</sequence>
<gene>
    <name evidence="3" type="ORF">SMSP2_02261</name>
</gene>
<keyword evidence="1" id="KW-0732">Signal</keyword>
<keyword evidence="4" id="KW-1185">Reference proteome</keyword>
<dbReference type="InterPro" id="IPR013424">
    <property type="entry name" value="Ice-binding_C"/>
</dbReference>
<name>A0A1Q2MHZ7_9BACT</name>
<evidence type="ECO:0000259" key="2">
    <source>
        <dbReference type="Pfam" id="PF07589"/>
    </source>
</evidence>
<reference evidence="4" key="1">
    <citation type="submission" date="2017-02" db="EMBL/GenBank/DDBJ databases">
        <title>Comparative genomics and description of representatives of a novel lineage of planctomycetes thriving in anoxic sediments.</title>
        <authorList>
            <person name="Spring S."/>
            <person name="Bunk B."/>
            <person name="Sproer C."/>
        </authorList>
    </citation>
    <scope>NUCLEOTIDE SEQUENCE [LARGE SCALE GENOMIC DNA]</scope>
    <source>
        <strain evidence="4">SM-Chi-D1</strain>
    </source>
</reference>
<protein>
    <recommendedName>
        <fullName evidence="2">Ice-binding protein C-terminal domain-containing protein</fullName>
    </recommendedName>
</protein>
<dbReference type="AlphaFoldDB" id="A0A1Q2MHZ7"/>
<feature type="signal peptide" evidence="1">
    <location>
        <begin position="1"/>
        <end position="19"/>
    </location>
</feature>
<dbReference type="NCBIfam" id="TIGR02595">
    <property type="entry name" value="PEP_CTERM"/>
    <property type="match status" value="1"/>
</dbReference>
<evidence type="ECO:0000313" key="3">
    <source>
        <dbReference type="EMBL" id="AQQ71882.1"/>
    </source>
</evidence>
<dbReference type="Gene3D" id="2.60.120.260">
    <property type="entry name" value="Galactose-binding domain-like"/>
    <property type="match status" value="1"/>
</dbReference>
<proteinExistence type="predicted"/>
<dbReference type="Proteomes" id="UP000188181">
    <property type="component" value="Chromosome"/>
</dbReference>